<proteinExistence type="predicted"/>
<dbReference type="EMBL" id="BPVZ01000076">
    <property type="protein sequence ID" value="GKV27651.1"/>
    <property type="molecule type" value="Genomic_DNA"/>
</dbReference>
<keyword evidence="2" id="KW-1185">Reference proteome</keyword>
<organism evidence="1 2">
    <name type="scientific">Rubroshorea leprosula</name>
    <dbReference type="NCBI Taxonomy" id="152421"/>
    <lineage>
        <taxon>Eukaryota</taxon>
        <taxon>Viridiplantae</taxon>
        <taxon>Streptophyta</taxon>
        <taxon>Embryophyta</taxon>
        <taxon>Tracheophyta</taxon>
        <taxon>Spermatophyta</taxon>
        <taxon>Magnoliopsida</taxon>
        <taxon>eudicotyledons</taxon>
        <taxon>Gunneridae</taxon>
        <taxon>Pentapetalae</taxon>
        <taxon>rosids</taxon>
        <taxon>malvids</taxon>
        <taxon>Malvales</taxon>
        <taxon>Dipterocarpaceae</taxon>
        <taxon>Rubroshorea</taxon>
    </lineage>
</organism>
<evidence type="ECO:0000313" key="2">
    <source>
        <dbReference type="Proteomes" id="UP001054252"/>
    </source>
</evidence>
<gene>
    <name evidence="1" type="ORF">SLEP1_g36790</name>
</gene>
<reference evidence="1 2" key="1">
    <citation type="journal article" date="2021" name="Commun. Biol.">
        <title>The genome of Shorea leprosula (Dipterocarpaceae) highlights the ecological relevance of drought in aseasonal tropical rainforests.</title>
        <authorList>
            <person name="Ng K.K.S."/>
            <person name="Kobayashi M.J."/>
            <person name="Fawcett J.A."/>
            <person name="Hatakeyama M."/>
            <person name="Paape T."/>
            <person name="Ng C.H."/>
            <person name="Ang C.C."/>
            <person name="Tnah L.H."/>
            <person name="Lee C.T."/>
            <person name="Nishiyama T."/>
            <person name="Sese J."/>
            <person name="O'Brien M.J."/>
            <person name="Copetti D."/>
            <person name="Mohd Noor M.I."/>
            <person name="Ong R.C."/>
            <person name="Putra M."/>
            <person name="Sireger I.Z."/>
            <person name="Indrioko S."/>
            <person name="Kosugi Y."/>
            <person name="Izuno A."/>
            <person name="Isagi Y."/>
            <person name="Lee S.L."/>
            <person name="Shimizu K.K."/>
        </authorList>
    </citation>
    <scope>NUCLEOTIDE SEQUENCE [LARGE SCALE GENOMIC DNA]</scope>
    <source>
        <strain evidence="1">214</strain>
    </source>
</reference>
<comment type="caution">
    <text evidence="1">The sequence shown here is derived from an EMBL/GenBank/DDBJ whole genome shotgun (WGS) entry which is preliminary data.</text>
</comment>
<name>A0AAV5KSM3_9ROSI</name>
<evidence type="ECO:0000313" key="1">
    <source>
        <dbReference type="EMBL" id="GKV27651.1"/>
    </source>
</evidence>
<dbReference type="AlphaFoldDB" id="A0AAV5KSM3"/>
<dbReference type="Proteomes" id="UP001054252">
    <property type="component" value="Unassembled WGS sequence"/>
</dbReference>
<sequence length="33" mass="3575">MLLHLSTGSAGYKAVIHSDLRTTATSKNRTRTS</sequence>
<accession>A0AAV5KSM3</accession>
<protein>
    <submittedName>
        <fullName evidence="1">Uncharacterized protein</fullName>
    </submittedName>
</protein>